<gene>
    <name evidence="2" type="ORF">G7Y89_g12880</name>
</gene>
<keyword evidence="1" id="KW-0732">Signal</keyword>
<dbReference type="OrthoDB" id="407477at2759"/>
<dbReference type="EMBL" id="JAAMPI010001418">
    <property type="protein sequence ID" value="KAF4625290.1"/>
    <property type="molecule type" value="Genomic_DNA"/>
</dbReference>
<sequence length="260" mass="29250">MGATRVNKIPIALAILVLLILISLWSGRDGLPHQPLHYIKGKLGKRPSFYEIANIHGTDKVTTHHYQQMYEHRLAPFRDKPIKMLEVGLGCDMNYGPGASYYTWLDYFTKVDLYYIEYDAACAKQWANKTTGATIFTGDQADVAFLEEFLREAGSNWDIIIDDGGHTMIQQQTTLSVLWPHVKASGIYFIEDLGTSYQANYGGAPDSPTSMMADLKKILDDLNKMGPDKSPISEDVVDFEFTQEVVALTKRDDYVLPDVI</sequence>
<dbReference type="Proteomes" id="UP000566819">
    <property type="component" value="Unassembled WGS sequence"/>
</dbReference>
<name>A0A8H4VYR7_9HELO</name>
<dbReference type="AlphaFoldDB" id="A0A8H4VYR7"/>
<reference evidence="2 3" key="1">
    <citation type="submission" date="2020-03" db="EMBL/GenBank/DDBJ databases">
        <title>Draft Genome Sequence of Cudoniella acicularis.</title>
        <authorList>
            <person name="Buettner E."/>
            <person name="Kellner H."/>
        </authorList>
    </citation>
    <scope>NUCLEOTIDE SEQUENCE [LARGE SCALE GENOMIC DNA]</scope>
    <source>
        <strain evidence="2 3">DSM 108380</strain>
    </source>
</reference>
<feature type="signal peptide" evidence="1">
    <location>
        <begin position="1"/>
        <end position="30"/>
    </location>
</feature>
<dbReference type="InterPro" id="IPR029063">
    <property type="entry name" value="SAM-dependent_MTases_sf"/>
</dbReference>
<keyword evidence="3" id="KW-1185">Reference proteome</keyword>
<evidence type="ECO:0000313" key="3">
    <source>
        <dbReference type="Proteomes" id="UP000566819"/>
    </source>
</evidence>
<proteinExistence type="predicted"/>
<evidence type="ECO:0000313" key="2">
    <source>
        <dbReference type="EMBL" id="KAF4625290.1"/>
    </source>
</evidence>
<accession>A0A8H4VYR7</accession>
<protein>
    <recommendedName>
        <fullName evidence="4">Hard-surface induced protein 5</fullName>
    </recommendedName>
</protein>
<evidence type="ECO:0000256" key="1">
    <source>
        <dbReference type="SAM" id="SignalP"/>
    </source>
</evidence>
<organism evidence="2 3">
    <name type="scientific">Cudoniella acicularis</name>
    <dbReference type="NCBI Taxonomy" id="354080"/>
    <lineage>
        <taxon>Eukaryota</taxon>
        <taxon>Fungi</taxon>
        <taxon>Dikarya</taxon>
        <taxon>Ascomycota</taxon>
        <taxon>Pezizomycotina</taxon>
        <taxon>Leotiomycetes</taxon>
        <taxon>Helotiales</taxon>
        <taxon>Tricladiaceae</taxon>
        <taxon>Cudoniella</taxon>
    </lineage>
</organism>
<dbReference type="Gene3D" id="3.40.50.150">
    <property type="entry name" value="Vaccinia Virus protein VP39"/>
    <property type="match status" value="1"/>
</dbReference>
<comment type="caution">
    <text evidence="2">The sequence shown here is derived from an EMBL/GenBank/DDBJ whole genome shotgun (WGS) entry which is preliminary data.</text>
</comment>
<dbReference type="SUPFAM" id="SSF53335">
    <property type="entry name" value="S-adenosyl-L-methionine-dependent methyltransferases"/>
    <property type="match status" value="1"/>
</dbReference>
<evidence type="ECO:0008006" key="4">
    <source>
        <dbReference type="Google" id="ProtNLM"/>
    </source>
</evidence>
<feature type="chain" id="PRO_5034484995" description="Hard-surface induced protein 5" evidence="1">
    <location>
        <begin position="31"/>
        <end position="260"/>
    </location>
</feature>